<feature type="domain" description="PDZ" evidence="9">
    <location>
        <begin position="592"/>
        <end position="641"/>
    </location>
</feature>
<dbReference type="InterPro" id="IPR055251">
    <property type="entry name" value="SOS1_NGEF_PH"/>
</dbReference>
<evidence type="ECO:0000256" key="1">
    <source>
        <dbReference type="ARBA" id="ARBA00022658"/>
    </source>
</evidence>
<dbReference type="InterPro" id="IPR035899">
    <property type="entry name" value="DBL_dom_sf"/>
</dbReference>
<dbReference type="CDD" id="cd06710">
    <property type="entry name" value="PDZ_RGS12-like"/>
    <property type="match status" value="1"/>
</dbReference>
<dbReference type="PROSITE" id="PS50010">
    <property type="entry name" value="DH_2"/>
    <property type="match status" value="1"/>
</dbReference>
<feature type="domain" description="DEP" evidence="10">
    <location>
        <begin position="390"/>
        <end position="464"/>
    </location>
</feature>
<dbReference type="FunFam" id="2.30.42.10:FF:000116">
    <property type="entry name" value="Phosphatidylinositol-3,4,5-trisphosphate dependent Rac exchange factor 2"/>
    <property type="match status" value="1"/>
</dbReference>
<dbReference type="Pfam" id="PF00595">
    <property type="entry name" value="PDZ"/>
    <property type="match status" value="1"/>
</dbReference>
<feature type="domain" description="PDZ" evidence="9">
    <location>
        <begin position="677"/>
        <end position="739"/>
    </location>
</feature>
<dbReference type="GO" id="GO:0007186">
    <property type="term" value="P:G protein-coupled receptor signaling pathway"/>
    <property type="evidence" value="ECO:0007669"/>
    <property type="project" value="TreeGrafter"/>
</dbReference>
<evidence type="ECO:0000256" key="5">
    <source>
        <dbReference type="ARBA" id="ARBA00070490"/>
    </source>
</evidence>
<dbReference type="SUPFAM" id="SSF50729">
    <property type="entry name" value="PH domain-like"/>
    <property type="match status" value="1"/>
</dbReference>
<dbReference type="Pfam" id="PF00621">
    <property type="entry name" value="RhoGEF"/>
    <property type="match status" value="1"/>
</dbReference>
<dbReference type="CDD" id="cd04439">
    <property type="entry name" value="DEP_1_P-Rex"/>
    <property type="match status" value="1"/>
</dbReference>
<dbReference type="CDD" id="cd00160">
    <property type="entry name" value="RhoGEF"/>
    <property type="match status" value="1"/>
</dbReference>
<dbReference type="InterPro" id="IPR036390">
    <property type="entry name" value="WH_DNA-bd_sf"/>
</dbReference>
<dbReference type="PROSITE" id="PS00741">
    <property type="entry name" value="DH_1"/>
    <property type="match status" value="1"/>
</dbReference>
<dbReference type="SMART" id="SM00228">
    <property type="entry name" value="PDZ"/>
    <property type="match status" value="2"/>
</dbReference>
<dbReference type="InterPro" id="IPR001849">
    <property type="entry name" value="PH_domain"/>
</dbReference>
<dbReference type="RefSeq" id="XP_007945548.1">
    <property type="nucleotide sequence ID" value="XM_007947357.2"/>
</dbReference>
<dbReference type="GO" id="GO:0005886">
    <property type="term" value="C:plasma membrane"/>
    <property type="evidence" value="ECO:0007669"/>
    <property type="project" value="TreeGrafter"/>
</dbReference>
<evidence type="ECO:0000259" key="8">
    <source>
        <dbReference type="PROSITE" id="PS50010"/>
    </source>
</evidence>
<dbReference type="InterPro" id="IPR036388">
    <property type="entry name" value="WH-like_DNA-bd_sf"/>
</dbReference>
<evidence type="ECO:0000259" key="7">
    <source>
        <dbReference type="PROSITE" id="PS50003"/>
    </source>
</evidence>
<dbReference type="SUPFAM" id="SSF48065">
    <property type="entry name" value="DBL homology domain (DH-domain)"/>
    <property type="match status" value="1"/>
</dbReference>
<sequence length="1606" mass="183201">MSEESRWDARSESAKDLEKQLRLRVCVLSELQKTEQDYVGTLEFLVSAFLHRMNQCAASKADKNVTEETVKMLFSNIEDILAVHKEFLKVIEECLHPEPNAQQEVGTCFLHFKDKFRIYDEYCSNHEKAQKLLFELNKIRTIRTFLLNCMLLGGRKNTDVPLEGYLVTPIQRICKYPLLLKELLKRTPRKHSDYAAVMEALQAMKAVCSNINEAKRQMEKLEVLEEWQSHIEGWEGSNITDTCTEMLMCGVLLKISSGNIQERVFFLFDNLLVYCKRKHRRLKNSKASTDGHRYLFRGRINTEVMEVENVDDGTADFHSSGHIVVNGWKIHNTAKNKWFVCMAKTPEEKHEWFEAILKERERRKGLKLGMEQDTWVMISEQGEKLYKMMCKQGNLIKDRKRKLTTFPKCFLGSEFVSWLLEIGEIHKPEEGVHLGQALLENGIIHHVTDKHQFKPEQMLYRFRYDDGTFYPRNEMQDVISKGVRLYCRLHSLFTPVIRDKDYHLRTYKSVVMANKLIDWLIAQGDCRSREEAMIFGVGLCDNGFMHHVLEKSEFKDEPLLFRFFADEEMEGSNMKHRLMKHDLKVVENVIAKSLLIKSNEGSYGFGLEDKNKVPIIKLVERGSNAEMAGMEVGKKIFAINGDLVFMRPFNEVDCFLKSCLNSRKPLRVLVSTKPRETVKIQDSADGLGFQIRGFGPSVVHAVGRGTVAAAAGLHPGQCIIKVNGINVSKETHASVIAHLTACRKYRRPMKQDSIQWVYNSIESAQEDLQKSNSKVPGDEAGDAFDCKVEEVIDKFNTMAIIEGKKEHVSLTVDNVHLEYGVVYEYDSTAGIKCNMVEKMIEPKGFFSLTAKILEALAKSDDHFVQSCTSLNSLNEVIPTDLQSKFSTICSEKIEHICHRISSYKKFSRVLKNRAWPTFKQAKSKISPLHSSDFCPTNCHVNVMEVSYPKTSTSLGSAFGVQLDSRKHNSHDKENKSSEQGKLSPMVYIQHTITTMAAPSGLSLGQQDGHGLRYLLKEEDLETQDIYQKLLGKLQTALKELEMCVCQIDDGFVPSYTEEVDAEYWGALKIGKLRRKDFILQILDVLDEQIALVHSNALLLPTRPFTPHPPAVQTHLTELQLHHLSLLLEYDKLTVTKGPSICDELPLSVRISHDKQDKIHSCLEHLFSQVDSITNLLKGQAVVRAFEQTKYLTPGRGLQEFQQEMEPKLSCPKRLRLHIKQDPWNLPSSVRNLAQNIRKFVEEVKCRILLALLEYSDSETQLRRDMVFCQSLVATVCAFSEQLMAALNQMFDNSKENEMETWEASRRWLDQIANAGVLFHFQSLLSPNLTDEQAMLEDTLVALFDLEKVSFYFKPSEEEPLVANVPLTYQTEGSRQALKVHFYIDSYHFEQLPQRLRNGGGFKIHPVLFAQALESMEGYYYKDNVSVEEFQAQINAASLEKVKQYNQKLRAFYLDKSNSPPNSTSKAAYVDKLMRPLNALDELYRLITSFIRSKRTAACVNTACSASGVGLLSVSSELCNRLGACHIIMCNSGVHRCTLSVTLEQAIILARSHGLPPRYIMQATDVMRKQGARVQNTAKNLGVRDRTPQSAPRLYKLCEPPPPVGEE</sequence>
<dbReference type="CTD" id="80243"/>
<keyword evidence="11" id="KW-1185">Reference proteome</keyword>
<gene>
    <name evidence="12" type="primary">PREX2</name>
</gene>
<comment type="function">
    <text evidence="3">Functions as a RAC1 guanine nucleotide exchange factor (GEF), activating Rac proteins by exchanging bound GDP for free GTP. Its activity is synergistically activated by phosphatidylinositol 3,4,5-trisphosphate and the beta gamma subunits of heterotrimeric G protein. Mediates the activation of RAC1 in a PI3K-dependent manner. May be an important mediator of Rac signaling, acting directly downstream of both G protein-coupled receptors and phosphoinositide 3-kinase.</text>
</comment>
<dbReference type="PROSITE" id="PS50003">
    <property type="entry name" value="PH_DOMAIN"/>
    <property type="match status" value="1"/>
</dbReference>
<dbReference type="InterPro" id="IPR037367">
    <property type="entry name" value="Rex2_DEP_1"/>
</dbReference>
<dbReference type="Pfam" id="PF22697">
    <property type="entry name" value="SOS1_NGEF_PH"/>
    <property type="match status" value="1"/>
</dbReference>
<dbReference type="Gene3D" id="1.20.900.10">
    <property type="entry name" value="Dbl homology (DH) domain"/>
    <property type="match status" value="1"/>
</dbReference>
<feature type="domain" description="DH" evidence="8">
    <location>
        <begin position="23"/>
        <end position="214"/>
    </location>
</feature>
<dbReference type="FunFam" id="1.20.900.10:FF:000018">
    <property type="entry name" value="Phosphatidylinositol-3,4, 5-trisphosphate-dependent Rac exchange factor 2, putative"/>
    <property type="match status" value="1"/>
</dbReference>
<dbReference type="InterPro" id="IPR000591">
    <property type="entry name" value="DEP_dom"/>
</dbReference>
<evidence type="ECO:0000256" key="6">
    <source>
        <dbReference type="ARBA" id="ARBA00079191"/>
    </source>
</evidence>
<dbReference type="GO" id="GO:0023051">
    <property type="term" value="P:regulation of signaling"/>
    <property type="evidence" value="ECO:0007669"/>
    <property type="project" value="TreeGrafter"/>
</dbReference>
<dbReference type="InterPro" id="IPR051832">
    <property type="entry name" value="mTOR-Rac_regulators"/>
</dbReference>
<evidence type="ECO:0000313" key="11">
    <source>
        <dbReference type="Proteomes" id="UP000694850"/>
    </source>
</evidence>
<keyword evidence="2" id="KW-0677">Repeat</keyword>
<proteinExistence type="predicted"/>
<dbReference type="GO" id="GO:0005096">
    <property type="term" value="F:GTPase activator activity"/>
    <property type="evidence" value="ECO:0007669"/>
    <property type="project" value="TreeGrafter"/>
</dbReference>
<evidence type="ECO:0000256" key="4">
    <source>
        <dbReference type="ARBA" id="ARBA00062636"/>
    </source>
</evidence>
<dbReference type="FunFam" id="1.10.10.10:FF:000090">
    <property type="entry name" value="Phosphatidylinositol-3,4,5-trisphosphate dependent Rac exchange factor 1"/>
    <property type="match status" value="1"/>
</dbReference>
<accession>A0A8B7AC40</accession>
<dbReference type="GO" id="GO:0005085">
    <property type="term" value="F:guanyl-nucleotide exchange factor activity"/>
    <property type="evidence" value="ECO:0007669"/>
    <property type="project" value="UniProtKB-KW"/>
</dbReference>
<dbReference type="PANTHER" id="PTHR22829">
    <property type="entry name" value="DEP DOMAIN PROTEIN"/>
    <property type="match status" value="1"/>
</dbReference>
<protein>
    <recommendedName>
        <fullName evidence="5">Phosphatidylinositol 3,4,5-trisphosphate-dependent Rac exchanger 2 protein</fullName>
    </recommendedName>
    <alternativeName>
        <fullName evidence="6">DEP domain-containing protein 2</fullName>
    </alternativeName>
</protein>
<dbReference type="GO" id="GO:0035556">
    <property type="term" value="P:intracellular signal transduction"/>
    <property type="evidence" value="ECO:0007669"/>
    <property type="project" value="InterPro"/>
</dbReference>
<comment type="subunit">
    <text evidence="4">Interacts with RAC1.</text>
</comment>
<dbReference type="FunFam" id="1.10.10.10:FF:000094">
    <property type="entry name" value="Phosphatidylinositol-3,4,5-trisphosphate dependent Rac exchange factor 1"/>
    <property type="match status" value="1"/>
</dbReference>
<dbReference type="InterPro" id="IPR001478">
    <property type="entry name" value="PDZ"/>
</dbReference>
<keyword evidence="1" id="KW-0344">Guanine-nucleotide releasing factor</keyword>
<feature type="domain" description="PH" evidence="7">
    <location>
        <begin position="245"/>
        <end position="361"/>
    </location>
</feature>
<evidence type="ECO:0000259" key="9">
    <source>
        <dbReference type="PROSITE" id="PS50106"/>
    </source>
</evidence>
<dbReference type="FunFam" id="2.30.29.30:FF:000055">
    <property type="entry name" value="Phosphatidylinositol 3,4,5-trisphosphate-dependent Rac exchanger 1 protein-like"/>
    <property type="match status" value="1"/>
</dbReference>
<evidence type="ECO:0000259" key="10">
    <source>
        <dbReference type="PROSITE" id="PS50186"/>
    </source>
</evidence>
<dbReference type="InterPro" id="IPR001331">
    <property type="entry name" value="GDS_CDC24_CS"/>
</dbReference>
<dbReference type="InterPro" id="IPR011993">
    <property type="entry name" value="PH-like_dom_sf"/>
</dbReference>
<dbReference type="GeneID" id="103202466"/>
<dbReference type="PROSITE" id="PS50186">
    <property type="entry name" value="DEP"/>
    <property type="match status" value="2"/>
</dbReference>
<reference evidence="12" key="1">
    <citation type="submission" date="2025-08" db="UniProtKB">
        <authorList>
            <consortium name="RefSeq"/>
        </authorList>
    </citation>
    <scope>IDENTIFICATION</scope>
</reference>
<dbReference type="Gene3D" id="1.10.10.10">
    <property type="entry name" value="Winged helix-like DNA-binding domain superfamily/Winged helix DNA-binding domain"/>
    <property type="match status" value="2"/>
</dbReference>
<dbReference type="SMART" id="SM00049">
    <property type="entry name" value="DEP"/>
    <property type="match status" value="2"/>
</dbReference>
<feature type="domain" description="DEP" evidence="10">
    <location>
        <begin position="497"/>
        <end position="566"/>
    </location>
</feature>
<dbReference type="Pfam" id="PF00610">
    <property type="entry name" value="DEP"/>
    <property type="match status" value="2"/>
</dbReference>
<dbReference type="InterPro" id="IPR036034">
    <property type="entry name" value="PDZ_sf"/>
</dbReference>
<evidence type="ECO:0000256" key="3">
    <source>
        <dbReference type="ARBA" id="ARBA00058808"/>
    </source>
</evidence>
<dbReference type="SUPFAM" id="SSF46785">
    <property type="entry name" value="Winged helix' DNA-binding domain"/>
    <property type="match status" value="2"/>
</dbReference>
<name>A0A8B7AC40_ORYAF</name>
<dbReference type="Gene3D" id="2.30.29.30">
    <property type="entry name" value="Pleckstrin-homology domain (PH domain)/Phosphotyrosine-binding domain (PTB)"/>
    <property type="match status" value="1"/>
</dbReference>
<dbReference type="SMART" id="SM00233">
    <property type="entry name" value="PH"/>
    <property type="match status" value="1"/>
</dbReference>
<dbReference type="PROSITE" id="PS50106">
    <property type="entry name" value="PDZ"/>
    <property type="match status" value="2"/>
</dbReference>
<dbReference type="PANTHER" id="PTHR22829:SF1">
    <property type="entry name" value="PHOSPHATIDYLINOSITOL 3,4,5-TRISPHOSPHATE-DEPENDENT RAC EXCHANGER 2 PROTEIN"/>
    <property type="match status" value="1"/>
</dbReference>
<dbReference type="Proteomes" id="UP000694850">
    <property type="component" value="Unplaced"/>
</dbReference>
<dbReference type="FunFam" id="2.30.42.10:FF:000085">
    <property type="entry name" value="Phosphatidylinositol-3,4,5-trisphosphate dependent Rac exchange factor 2"/>
    <property type="match status" value="1"/>
</dbReference>
<organism evidence="11 12">
    <name type="scientific">Orycteropus afer afer</name>
    <dbReference type="NCBI Taxonomy" id="1230840"/>
    <lineage>
        <taxon>Eukaryota</taxon>
        <taxon>Metazoa</taxon>
        <taxon>Chordata</taxon>
        <taxon>Craniata</taxon>
        <taxon>Vertebrata</taxon>
        <taxon>Euteleostomi</taxon>
        <taxon>Mammalia</taxon>
        <taxon>Eutheria</taxon>
        <taxon>Afrotheria</taxon>
        <taxon>Tubulidentata</taxon>
        <taxon>Orycteropodidae</taxon>
        <taxon>Orycteropus</taxon>
    </lineage>
</organism>
<evidence type="ECO:0000313" key="12">
    <source>
        <dbReference type="RefSeq" id="XP_007945548.1"/>
    </source>
</evidence>
<dbReference type="SUPFAM" id="SSF50156">
    <property type="entry name" value="PDZ domain-like"/>
    <property type="match status" value="2"/>
</dbReference>
<evidence type="ECO:0000256" key="2">
    <source>
        <dbReference type="ARBA" id="ARBA00022737"/>
    </source>
</evidence>
<dbReference type="CDD" id="cd04440">
    <property type="entry name" value="DEP_2_P-Rex"/>
    <property type="match status" value="1"/>
</dbReference>
<dbReference type="Gene3D" id="2.30.42.10">
    <property type="match status" value="2"/>
</dbReference>
<dbReference type="OrthoDB" id="660555at2759"/>
<dbReference type="InterPro" id="IPR000219">
    <property type="entry name" value="DH_dom"/>
</dbReference>
<dbReference type="SMART" id="SM00325">
    <property type="entry name" value="RhoGEF"/>
    <property type="match status" value="1"/>
</dbReference>
<dbReference type="CDD" id="cd01224">
    <property type="entry name" value="PH_Collybistin_ASEF"/>
    <property type="match status" value="1"/>
</dbReference>